<dbReference type="InterPro" id="IPR003615">
    <property type="entry name" value="HNH_nuc"/>
</dbReference>
<feature type="domain" description="HNH nuclease" evidence="2">
    <location>
        <begin position="137"/>
        <end position="205"/>
    </location>
</feature>
<accession>A0A9P6DPD3</accession>
<evidence type="ECO:0000313" key="3">
    <source>
        <dbReference type="EMBL" id="KAF9508852.1"/>
    </source>
</evidence>
<protein>
    <recommendedName>
        <fullName evidence="2">HNH nuclease domain-containing protein</fullName>
    </recommendedName>
</protein>
<sequence length="365" mass="41076">MSASSPPPEPLPPAPEGHVGLVVVLEPRLYLEIPISQIRLLCLKPLKYLIFLGWCILGREGRLAPDRPDCTPLEDLSGELVDGGLYYYILTPMSEVEGDLDYVVDLEVIKVESGTPSETTTTREGFREKLLERGGFCVFTGAPESVCAGVHIIPYARGSEWFEAIVQSRPSYEESVDDLTDINDVRNGLLLTQVHGLFDNRSLVILKTPNHCLDVGDVPPSPQRPDRLDPSLSYPRDDRYSLQWLDDPGSYLLQHYPNNYDAAFSRQSQQPKPSALLLHYNYGAAALKQWGCRLDALKTHEHPAHPKAPELAAPESAAMEDERRLDLARDLVLLFWANAPAAKERRRKEEEEKRESLERWRQGTV</sequence>
<evidence type="ECO:0000259" key="2">
    <source>
        <dbReference type="Pfam" id="PF13391"/>
    </source>
</evidence>
<evidence type="ECO:0000313" key="4">
    <source>
        <dbReference type="Proteomes" id="UP000886523"/>
    </source>
</evidence>
<reference evidence="3" key="1">
    <citation type="journal article" date="2020" name="Nat. Commun.">
        <title>Large-scale genome sequencing of mycorrhizal fungi provides insights into the early evolution of symbiotic traits.</title>
        <authorList>
            <person name="Miyauchi S."/>
            <person name="Kiss E."/>
            <person name="Kuo A."/>
            <person name="Drula E."/>
            <person name="Kohler A."/>
            <person name="Sanchez-Garcia M."/>
            <person name="Morin E."/>
            <person name="Andreopoulos B."/>
            <person name="Barry K.W."/>
            <person name="Bonito G."/>
            <person name="Buee M."/>
            <person name="Carver A."/>
            <person name="Chen C."/>
            <person name="Cichocki N."/>
            <person name="Clum A."/>
            <person name="Culley D."/>
            <person name="Crous P.W."/>
            <person name="Fauchery L."/>
            <person name="Girlanda M."/>
            <person name="Hayes R.D."/>
            <person name="Keri Z."/>
            <person name="LaButti K."/>
            <person name="Lipzen A."/>
            <person name="Lombard V."/>
            <person name="Magnuson J."/>
            <person name="Maillard F."/>
            <person name="Murat C."/>
            <person name="Nolan M."/>
            <person name="Ohm R.A."/>
            <person name="Pangilinan J."/>
            <person name="Pereira M.F."/>
            <person name="Perotto S."/>
            <person name="Peter M."/>
            <person name="Pfister S."/>
            <person name="Riley R."/>
            <person name="Sitrit Y."/>
            <person name="Stielow J.B."/>
            <person name="Szollosi G."/>
            <person name="Zifcakova L."/>
            <person name="Stursova M."/>
            <person name="Spatafora J.W."/>
            <person name="Tedersoo L."/>
            <person name="Vaario L.M."/>
            <person name="Yamada A."/>
            <person name="Yan M."/>
            <person name="Wang P."/>
            <person name="Xu J."/>
            <person name="Bruns T."/>
            <person name="Baldrian P."/>
            <person name="Vilgalys R."/>
            <person name="Dunand C."/>
            <person name="Henrissat B."/>
            <person name="Grigoriev I.V."/>
            <person name="Hibbett D."/>
            <person name="Nagy L.G."/>
            <person name="Martin F.M."/>
        </authorList>
    </citation>
    <scope>NUCLEOTIDE SEQUENCE</scope>
    <source>
        <strain evidence="3">UP504</strain>
    </source>
</reference>
<dbReference type="OrthoDB" id="3267100at2759"/>
<evidence type="ECO:0000256" key="1">
    <source>
        <dbReference type="SAM" id="MobiDB-lite"/>
    </source>
</evidence>
<feature type="region of interest" description="Disordered" evidence="1">
    <location>
        <begin position="342"/>
        <end position="365"/>
    </location>
</feature>
<gene>
    <name evidence="3" type="ORF">BS47DRAFT_1365677</name>
</gene>
<dbReference type="Pfam" id="PF13391">
    <property type="entry name" value="HNH_2"/>
    <property type="match status" value="1"/>
</dbReference>
<comment type="caution">
    <text evidence="3">The sequence shown here is derived from an EMBL/GenBank/DDBJ whole genome shotgun (WGS) entry which is preliminary data.</text>
</comment>
<dbReference type="AlphaFoldDB" id="A0A9P6DPD3"/>
<dbReference type="Proteomes" id="UP000886523">
    <property type="component" value="Unassembled WGS sequence"/>
</dbReference>
<proteinExistence type="predicted"/>
<organism evidence="3 4">
    <name type="scientific">Hydnum rufescens UP504</name>
    <dbReference type="NCBI Taxonomy" id="1448309"/>
    <lineage>
        <taxon>Eukaryota</taxon>
        <taxon>Fungi</taxon>
        <taxon>Dikarya</taxon>
        <taxon>Basidiomycota</taxon>
        <taxon>Agaricomycotina</taxon>
        <taxon>Agaricomycetes</taxon>
        <taxon>Cantharellales</taxon>
        <taxon>Hydnaceae</taxon>
        <taxon>Hydnum</taxon>
    </lineage>
</organism>
<dbReference type="EMBL" id="MU129049">
    <property type="protein sequence ID" value="KAF9508852.1"/>
    <property type="molecule type" value="Genomic_DNA"/>
</dbReference>
<keyword evidence="4" id="KW-1185">Reference proteome</keyword>
<name>A0A9P6DPD3_9AGAM</name>
<feature type="compositionally biased region" description="Basic and acidic residues" evidence="1">
    <location>
        <begin position="347"/>
        <end position="365"/>
    </location>
</feature>